<comment type="caution">
    <text evidence="14">The sequence shown here is derived from an EMBL/GenBank/DDBJ whole genome shotgun (WGS) entry which is preliminary data.</text>
</comment>
<evidence type="ECO:0000256" key="5">
    <source>
        <dbReference type="ARBA" id="ARBA00022553"/>
    </source>
</evidence>
<dbReference type="SUPFAM" id="SSF55874">
    <property type="entry name" value="ATPase domain of HSP90 chaperone/DNA topoisomerase II/histidine kinase"/>
    <property type="match status" value="1"/>
</dbReference>
<evidence type="ECO:0000259" key="12">
    <source>
        <dbReference type="PROSITE" id="PS50109"/>
    </source>
</evidence>
<evidence type="ECO:0000256" key="3">
    <source>
        <dbReference type="ARBA" id="ARBA00012438"/>
    </source>
</evidence>
<dbReference type="Gene3D" id="6.10.340.10">
    <property type="match status" value="1"/>
</dbReference>
<dbReference type="InterPro" id="IPR010559">
    <property type="entry name" value="Sig_transdc_His_kin_internal"/>
</dbReference>
<dbReference type="RefSeq" id="WP_183596909.1">
    <property type="nucleotide sequence ID" value="NZ_JACHXK010000001.1"/>
</dbReference>
<dbReference type="AlphaFoldDB" id="A0A7W5ATS4"/>
<dbReference type="Gene3D" id="3.30.565.10">
    <property type="entry name" value="Histidine kinase-like ATPase, C-terminal domain"/>
    <property type="match status" value="1"/>
</dbReference>
<reference evidence="14 15" key="1">
    <citation type="submission" date="2020-08" db="EMBL/GenBank/DDBJ databases">
        <title>Genomic Encyclopedia of Type Strains, Phase III (KMG-III): the genomes of soil and plant-associated and newly described type strains.</title>
        <authorList>
            <person name="Whitman W."/>
        </authorList>
    </citation>
    <scope>NUCLEOTIDE SEQUENCE [LARGE SCALE GENOMIC DNA]</scope>
    <source>
        <strain evidence="14 15">CECT 5862</strain>
    </source>
</reference>
<evidence type="ECO:0000313" key="15">
    <source>
        <dbReference type="Proteomes" id="UP000570361"/>
    </source>
</evidence>
<feature type="domain" description="Histidine kinase" evidence="12">
    <location>
        <begin position="278"/>
        <end position="479"/>
    </location>
</feature>
<keyword evidence="4" id="KW-1003">Cell membrane</keyword>
<evidence type="ECO:0000256" key="6">
    <source>
        <dbReference type="ARBA" id="ARBA00022679"/>
    </source>
</evidence>
<dbReference type="Pfam" id="PF06580">
    <property type="entry name" value="His_kinase"/>
    <property type="match status" value="1"/>
</dbReference>
<name>A0A7W5ATS4_9BACL</name>
<dbReference type="InterPro" id="IPR036890">
    <property type="entry name" value="HATPase_C_sf"/>
</dbReference>
<dbReference type="InterPro" id="IPR003594">
    <property type="entry name" value="HATPase_dom"/>
</dbReference>
<dbReference type="PROSITE" id="PS50885">
    <property type="entry name" value="HAMP"/>
    <property type="match status" value="1"/>
</dbReference>
<keyword evidence="8 14" id="KW-0418">Kinase</keyword>
<dbReference type="Pfam" id="PF02518">
    <property type="entry name" value="HATPase_c"/>
    <property type="match status" value="1"/>
</dbReference>
<evidence type="ECO:0000256" key="2">
    <source>
        <dbReference type="ARBA" id="ARBA00004651"/>
    </source>
</evidence>
<dbReference type="InterPro" id="IPR005467">
    <property type="entry name" value="His_kinase_dom"/>
</dbReference>
<dbReference type="EC" id="2.7.13.3" evidence="3"/>
<gene>
    <name evidence="14" type="ORF">FHS18_000663</name>
</gene>
<keyword evidence="15" id="KW-1185">Reference proteome</keyword>
<dbReference type="SMART" id="SM00304">
    <property type="entry name" value="HAMP"/>
    <property type="match status" value="1"/>
</dbReference>
<dbReference type="SUPFAM" id="SSF158472">
    <property type="entry name" value="HAMP domain-like"/>
    <property type="match status" value="1"/>
</dbReference>
<evidence type="ECO:0000256" key="8">
    <source>
        <dbReference type="ARBA" id="ARBA00022777"/>
    </source>
</evidence>
<evidence type="ECO:0000256" key="11">
    <source>
        <dbReference type="ARBA" id="ARBA00023136"/>
    </source>
</evidence>
<evidence type="ECO:0000259" key="13">
    <source>
        <dbReference type="PROSITE" id="PS50885"/>
    </source>
</evidence>
<evidence type="ECO:0000256" key="9">
    <source>
        <dbReference type="ARBA" id="ARBA00022840"/>
    </source>
</evidence>
<evidence type="ECO:0000256" key="7">
    <source>
        <dbReference type="ARBA" id="ARBA00022741"/>
    </source>
</evidence>
<dbReference type="CDD" id="cd06225">
    <property type="entry name" value="HAMP"/>
    <property type="match status" value="1"/>
</dbReference>
<dbReference type="Pfam" id="PF00672">
    <property type="entry name" value="HAMP"/>
    <property type="match status" value="1"/>
</dbReference>
<feature type="domain" description="HAMP" evidence="13">
    <location>
        <begin position="200"/>
        <end position="254"/>
    </location>
</feature>
<dbReference type="PANTHER" id="PTHR34220">
    <property type="entry name" value="SENSOR HISTIDINE KINASE YPDA"/>
    <property type="match status" value="1"/>
</dbReference>
<keyword evidence="11" id="KW-0472">Membrane</keyword>
<dbReference type="InterPro" id="IPR004358">
    <property type="entry name" value="Sig_transdc_His_kin-like_C"/>
</dbReference>
<dbReference type="PROSITE" id="PS50109">
    <property type="entry name" value="HIS_KIN"/>
    <property type="match status" value="1"/>
</dbReference>
<comment type="subcellular location">
    <subcellularLocation>
        <location evidence="2">Cell membrane</location>
        <topology evidence="2">Multi-pass membrane protein</topology>
    </subcellularLocation>
</comment>
<dbReference type="EMBL" id="JACHXK010000001">
    <property type="protein sequence ID" value="MBB3108635.1"/>
    <property type="molecule type" value="Genomic_DNA"/>
</dbReference>
<protein>
    <recommendedName>
        <fullName evidence="3">histidine kinase</fullName>
        <ecNumber evidence="3">2.7.13.3</ecNumber>
    </recommendedName>
</protein>
<dbReference type="GO" id="GO:0005524">
    <property type="term" value="F:ATP binding"/>
    <property type="evidence" value="ECO:0007669"/>
    <property type="project" value="UniProtKB-KW"/>
</dbReference>
<keyword evidence="5" id="KW-0597">Phosphoprotein</keyword>
<keyword evidence="9" id="KW-0067">ATP-binding</keyword>
<proteinExistence type="predicted"/>
<keyword evidence="7" id="KW-0547">Nucleotide-binding</keyword>
<comment type="catalytic activity">
    <reaction evidence="1">
        <text>ATP + protein L-histidine = ADP + protein N-phospho-L-histidine.</text>
        <dbReference type="EC" id="2.7.13.3"/>
    </reaction>
</comment>
<evidence type="ECO:0000256" key="4">
    <source>
        <dbReference type="ARBA" id="ARBA00022475"/>
    </source>
</evidence>
<evidence type="ECO:0000256" key="10">
    <source>
        <dbReference type="ARBA" id="ARBA00023012"/>
    </source>
</evidence>
<dbReference type="PRINTS" id="PR00344">
    <property type="entry name" value="BCTRLSENSOR"/>
</dbReference>
<accession>A0A7W5ATS4</accession>
<dbReference type="SMART" id="SM00387">
    <property type="entry name" value="HATPase_c"/>
    <property type="match status" value="1"/>
</dbReference>
<keyword evidence="6" id="KW-0808">Transferase</keyword>
<keyword evidence="10" id="KW-0902">Two-component regulatory system</keyword>
<dbReference type="InterPro" id="IPR050640">
    <property type="entry name" value="Bact_2-comp_sensor_kinase"/>
</dbReference>
<organism evidence="14 15">
    <name type="scientific">Paenibacillus phyllosphaerae</name>
    <dbReference type="NCBI Taxonomy" id="274593"/>
    <lineage>
        <taxon>Bacteria</taxon>
        <taxon>Bacillati</taxon>
        <taxon>Bacillota</taxon>
        <taxon>Bacilli</taxon>
        <taxon>Bacillales</taxon>
        <taxon>Paenibacillaceae</taxon>
        <taxon>Paenibacillus</taxon>
    </lineage>
</organism>
<dbReference type="PANTHER" id="PTHR34220:SF7">
    <property type="entry name" value="SENSOR HISTIDINE KINASE YPDA"/>
    <property type="match status" value="1"/>
</dbReference>
<sequence length="482" mass="53387">MSIRTKLLVFLPLLVLLANAITFFLFESSKVVQTSYQTLMDRILLVQQTTEASESQLQTLYNYLIDPTEAAKTKTVNASRDLGLLRDELRVRGLTAGHAESTPAFVSYSNLVSTLVDHASAAVAAKPGEQQQAFARYDQAEETTGFIREAGAELVDQELTAYAPVYAQVQAENERMNRLGMAVFLVNTALSIAVAIWISRSITRPVARLVDWAGRIAKGNFSTMPAQEKSHADELGALSDAFRRMLADLKHLIEKDKESLEKDRLVKELELAALQNQINPHFLFNTLNVLSKLALMEGAEQTSDLIVSMSSMLRYNLQRLDQPVPLSDELKHVESYIRIQKARFRDRIQFETSADPDVLHMELPALTIQPLIENAFVHGIEGIERGGTIRLNVQPAEDGGAVVTISDNGRGMPAEVREAVIRLEEGQLAGRRSAAGGTGLGMRNVFKRLALFYGRTDLVTVWSEPDAGTSITIHIPNRKEES</sequence>
<dbReference type="InterPro" id="IPR003660">
    <property type="entry name" value="HAMP_dom"/>
</dbReference>
<evidence type="ECO:0000256" key="1">
    <source>
        <dbReference type="ARBA" id="ARBA00000085"/>
    </source>
</evidence>
<dbReference type="GO" id="GO:0005886">
    <property type="term" value="C:plasma membrane"/>
    <property type="evidence" value="ECO:0007669"/>
    <property type="project" value="UniProtKB-SubCell"/>
</dbReference>
<evidence type="ECO:0000313" key="14">
    <source>
        <dbReference type="EMBL" id="MBB3108635.1"/>
    </source>
</evidence>
<dbReference type="Proteomes" id="UP000570361">
    <property type="component" value="Unassembled WGS sequence"/>
</dbReference>
<dbReference type="GO" id="GO:0000155">
    <property type="term" value="F:phosphorelay sensor kinase activity"/>
    <property type="evidence" value="ECO:0007669"/>
    <property type="project" value="InterPro"/>
</dbReference>